<feature type="domain" description="Enoyl-CoA hydratase/isomerase" evidence="7">
    <location>
        <begin position="50"/>
        <end position="373"/>
    </location>
</feature>
<evidence type="ECO:0000256" key="6">
    <source>
        <dbReference type="ARBA" id="ARBA00031181"/>
    </source>
</evidence>
<keyword evidence="9" id="KW-1185">Reference proteome</keyword>
<dbReference type="GO" id="GO:0005739">
    <property type="term" value="C:mitochondrion"/>
    <property type="evidence" value="ECO:0007669"/>
    <property type="project" value="UniProtKB-SubCell"/>
</dbReference>
<name>A0A0L0FSN4_9EUKA</name>
<evidence type="ECO:0000313" key="8">
    <source>
        <dbReference type="EMBL" id="KNC79694.1"/>
    </source>
</evidence>
<dbReference type="InterPro" id="IPR032259">
    <property type="entry name" value="HIBYL-CoA-H"/>
</dbReference>
<evidence type="ECO:0000256" key="1">
    <source>
        <dbReference type="ARBA" id="ARBA00001709"/>
    </source>
</evidence>
<dbReference type="eggNOG" id="KOG1684">
    <property type="taxonomic scope" value="Eukaryota"/>
</dbReference>
<dbReference type="PANTHER" id="PTHR43176">
    <property type="entry name" value="3-HYDROXYISOBUTYRYL-COA HYDROLASE-RELATED"/>
    <property type="match status" value="1"/>
</dbReference>
<sequence>MLRLNPSALRIRQAVAARMTAHMSSKQFGTSVALQDSESSMMFEEVGQAGVATMNRPKVLNSLNLDMVVEMKKQFDEWEGDAQKKVIVLQGAGGKAFCAGGDVVHIAKAGLAGDRTVAHEFFSTEYKLNSLIGRLRTPFVALIDGITMGGGVGVSVHGRYRVATEKTLFAMPETAIGLVPDVGGGHFLPRLKGELGMYLALTGNRLKAADVYHAGLATHYVPKDQLTDLTADLVSVENEEDVEVVLNKYHVTPDTPFSLDAHLNDIDRCFAGDKAEDMLALLNDSGEWGRKNAKTIEKMSPTSVKVTIRQLRNGAGLSLDGDLQMELRICAETMRNKDFYEGIRALLIEKTNDPKWTPATLAEVTKEMVDKHFVMLPAELELKIE</sequence>
<dbReference type="Pfam" id="PF16113">
    <property type="entry name" value="ECH_2"/>
    <property type="match status" value="1"/>
</dbReference>
<dbReference type="OrthoDB" id="1737613at2759"/>
<dbReference type="Gene3D" id="3.90.226.10">
    <property type="entry name" value="2-enoyl-CoA Hydratase, Chain A, domain 1"/>
    <property type="match status" value="1"/>
</dbReference>
<dbReference type="NCBIfam" id="NF004127">
    <property type="entry name" value="PRK05617.1"/>
    <property type="match status" value="1"/>
</dbReference>
<evidence type="ECO:0000256" key="5">
    <source>
        <dbReference type="ARBA" id="ARBA00023128"/>
    </source>
</evidence>
<dbReference type="Proteomes" id="UP000054560">
    <property type="component" value="Unassembled WGS sequence"/>
</dbReference>
<keyword evidence="5" id="KW-0496">Mitochondrion</keyword>
<evidence type="ECO:0000256" key="2">
    <source>
        <dbReference type="ARBA" id="ARBA00004173"/>
    </source>
</evidence>
<dbReference type="AlphaFoldDB" id="A0A0L0FSN4"/>
<dbReference type="EC" id="3.1.2.4" evidence="3"/>
<proteinExistence type="predicted"/>
<dbReference type="GO" id="GO:0006574">
    <property type="term" value="P:L-valine catabolic process"/>
    <property type="evidence" value="ECO:0007669"/>
    <property type="project" value="TreeGrafter"/>
</dbReference>
<comment type="subcellular location">
    <subcellularLocation>
        <location evidence="2">Mitochondrion</location>
    </subcellularLocation>
</comment>
<comment type="catalytic activity">
    <reaction evidence="1">
        <text>3-hydroxy-2-methylpropanoyl-CoA + H2O = 3-hydroxy-2-methylpropanoate + CoA + H(+)</text>
        <dbReference type="Rhea" id="RHEA:20888"/>
        <dbReference type="ChEBI" id="CHEBI:11805"/>
        <dbReference type="ChEBI" id="CHEBI:15377"/>
        <dbReference type="ChEBI" id="CHEBI:15378"/>
        <dbReference type="ChEBI" id="CHEBI:57287"/>
        <dbReference type="ChEBI" id="CHEBI:57340"/>
        <dbReference type="EC" id="3.1.2.4"/>
    </reaction>
</comment>
<evidence type="ECO:0000256" key="4">
    <source>
        <dbReference type="ARBA" id="ARBA00022801"/>
    </source>
</evidence>
<dbReference type="GO" id="GO:0003860">
    <property type="term" value="F:3-hydroxyisobutyryl-CoA hydrolase activity"/>
    <property type="evidence" value="ECO:0007669"/>
    <property type="project" value="UniProtKB-EC"/>
</dbReference>
<dbReference type="RefSeq" id="XP_014153596.1">
    <property type="nucleotide sequence ID" value="XM_014298121.1"/>
</dbReference>
<accession>A0A0L0FSN4</accession>
<evidence type="ECO:0000256" key="3">
    <source>
        <dbReference type="ARBA" id="ARBA00011915"/>
    </source>
</evidence>
<organism evidence="8 9">
    <name type="scientific">Sphaeroforma arctica JP610</name>
    <dbReference type="NCBI Taxonomy" id="667725"/>
    <lineage>
        <taxon>Eukaryota</taxon>
        <taxon>Ichthyosporea</taxon>
        <taxon>Ichthyophonida</taxon>
        <taxon>Sphaeroforma</taxon>
    </lineage>
</organism>
<evidence type="ECO:0000313" key="9">
    <source>
        <dbReference type="Proteomes" id="UP000054560"/>
    </source>
</evidence>
<reference evidence="8 9" key="1">
    <citation type="submission" date="2011-02" db="EMBL/GenBank/DDBJ databases">
        <title>The Genome Sequence of Sphaeroforma arctica JP610.</title>
        <authorList>
            <consortium name="The Broad Institute Genome Sequencing Platform"/>
            <person name="Russ C."/>
            <person name="Cuomo C."/>
            <person name="Young S.K."/>
            <person name="Zeng Q."/>
            <person name="Gargeya S."/>
            <person name="Alvarado L."/>
            <person name="Berlin A."/>
            <person name="Chapman S.B."/>
            <person name="Chen Z."/>
            <person name="Freedman E."/>
            <person name="Gellesch M."/>
            <person name="Goldberg J."/>
            <person name="Griggs A."/>
            <person name="Gujja S."/>
            <person name="Heilman E."/>
            <person name="Heiman D."/>
            <person name="Howarth C."/>
            <person name="Mehta T."/>
            <person name="Neiman D."/>
            <person name="Pearson M."/>
            <person name="Roberts A."/>
            <person name="Saif S."/>
            <person name="Shea T."/>
            <person name="Shenoy N."/>
            <person name="Sisk P."/>
            <person name="Stolte C."/>
            <person name="Sykes S."/>
            <person name="White J."/>
            <person name="Yandava C."/>
            <person name="Burger G."/>
            <person name="Gray M.W."/>
            <person name="Holland P.W.H."/>
            <person name="King N."/>
            <person name="Lang F.B.F."/>
            <person name="Roger A.J."/>
            <person name="Ruiz-Trillo I."/>
            <person name="Haas B."/>
            <person name="Nusbaum C."/>
            <person name="Birren B."/>
        </authorList>
    </citation>
    <scope>NUCLEOTIDE SEQUENCE [LARGE SCALE GENOMIC DNA]</scope>
    <source>
        <strain evidence="8 9">JP610</strain>
    </source>
</reference>
<dbReference type="InterPro" id="IPR045004">
    <property type="entry name" value="ECH_dom"/>
</dbReference>
<dbReference type="GeneID" id="25908425"/>
<gene>
    <name evidence="8" type="ORF">SARC_07921</name>
</gene>
<protein>
    <recommendedName>
        <fullName evidence="3">3-hydroxyisobutyryl-CoA hydrolase</fullName>
        <ecNumber evidence="3">3.1.2.4</ecNumber>
    </recommendedName>
    <alternativeName>
        <fullName evidence="6">3-hydroxyisobutyryl-coenzyme A hydrolase</fullName>
    </alternativeName>
</protein>
<dbReference type="CDD" id="cd06558">
    <property type="entry name" value="crotonase-like"/>
    <property type="match status" value="1"/>
</dbReference>
<evidence type="ECO:0000259" key="7">
    <source>
        <dbReference type="Pfam" id="PF16113"/>
    </source>
</evidence>
<dbReference type="InterPro" id="IPR029045">
    <property type="entry name" value="ClpP/crotonase-like_dom_sf"/>
</dbReference>
<dbReference type="EMBL" id="KQ242261">
    <property type="protein sequence ID" value="KNC79694.1"/>
    <property type="molecule type" value="Genomic_DNA"/>
</dbReference>
<dbReference type="PANTHER" id="PTHR43176:SF3">
    <property type="entry name" value="3-HYDROXYISOBUTYRYL-COA HYDROLASE, MITOCHONDRIAL"/>
    <property type="match status" value="1"/>
</dbReference>
<dbReference type="SUPFAM" id="SSF52096">
    <property type="entry name" value="ClpP/crotonase"/>
    <property type="match status" value="1"/>
</dbReference>
<dbReference type="FunFam" id="3.90.226.10:FF:000026">
    <property type="entry name" value="3-hydroxyisobutyryl-CoA hydrolase, mitochondrial"/>
    <property type="match status" value="1"/>
</dbReference>
<dbReference type="STRING" id="667725.A0A0L0FSN4"/>
<keyword evidence="4" id="KW-0378">Hydrolase</keyword>